<dbReference type="Gene3D" id="3.30.300.30">
    <property type="match status" value="1"/>
</dbReference>
<organism evidence="8 9">
    <name type="scientific">Halorientalis pallida</name>
    <dbReference type="NCBI Taxonomy" id="2479928"/>
    <lineage>
        <taxon>Archaea</taxon>
        <taxon>Methanobacteriati</taxon>
        <taxon>Methanobacteriota</taxon>
        <taxon>Stenosarchaea group</taxon>
        <taxon>Halobacteria</taxon>
        <taxon>Halobacteriales</taxon>
        <taxon>Haloarculaceae</taxon>
        <taxon>Halorientalis</taxon>
    </lineage>
</organism>
<reference evidence="8 9" key="1">
    <citation type="submission" date="2019-01" db="EMBL/GenBank/DDBJ databases">
        <title>Halorientalis sp. F13-25 a new haloarchaeum isolated from hypersaline water.</title>
        <authorList>
            <person name="Ana D.-V."/>
            <person name="Cristina S.-P."/>
            <person name="Antonio V."/>
        </authorList>
    </citation>
    <scope>NUCLEOTIDE SEQUENCE [LARGE SCALE GENOMIC DNA]</scope>
    <source>
        <strain evidence="8 9">F13-25</strain>
    </source>
</reference>
<keyword evidence="2" id="KW-0436">Ligase</keyword>
<feature type="region of interest" description="Disordered" evidence="5">
    <location>
        <begin position="81"/>
        <end position="104"/>
    </location>
</feature>
<dbReference type="AlphaFoldDB" id="A0A498KTV4"/>
<dbReference type="PROSITE" id="PS00455">
    <property type="entry name" value="AMP_BINDING"/>
    <property type="match status" value="1"/>
</dbReference>
<dbReference type="GO" id="GO:0003987">
    <property type="term" value="F:acetate-CoA ligase activity"/>
    <property type="evidence" value="ECO:0007669"/>
    <property type="project" value="UniProtKB-EC"/>
</dbReference>
<feature type="domain" description="AMP-binding enzyme C-terminal" evidence="7">
    <location>
        <begin position="576"/>
        <end position="672"/>
    </location>
</feature>
<dbReference type="PANTHER" id="PTHR24095">
    <property type="entry name" value="ACETYL-COENZYME A SYNTHETASE"/>
    <property type="match status" value="1"/>
</dbReference>
<dbReference type="GO" id="GO:0005524">
    <property type="term" value="F:ATP binding"/>
    <property type="evidence" value="ECO:0007669"/>
    <property type="project" value="UniProtKB-KW"/>
</dbReference>
<dbReference type="InterPro" id="IPR042099">
    <property type="entry name" value="ANL_N_sf"/>
</dbReference>
<keyword evidence="9" id="KW-1185">Reference proteome</keyword>
<dbReference type="EC" id="6.2.1.1" evidence="1"/>
<dbReference type="InterPro" id="IPR000873">
    <property type="entry name" value="AMP-dep_synth/lig_dom"/>
</dbReference>
<feature type="compositionally biased region" description="Basic and acidic residues" evidence="5">
    <location>
        <begin position="620"/>
        <end position="638"/>
    </location>
</feature>
<evidence type="ECO:0000256" key="4">
    <source>
        <dbReference type="ARBA" id="ARBA00022840"/>
    </source>
</evidence>
<accession>A0A498KTV4</accession>
<dbReference type="PANTHER" id="PTHR24095:SF14">
    <property type="entry name" value="ACETYL-COENZYME A SYNTHETASE 1"/>
    <property type="match status" value="1"/>
</dbReference>
<dbReference type="SUPFAM" id="SSF56801">
    <property type="entry name" value="Acetyl-CoA synthetase-like"/>
    <property type="match status" value="1"/>
</dbReference>
<proteinExistence type="predicted"/>
<dbReference type="OrthoDB" id="371752at2157"/>
<evidence type="ECO:0000256" key="2">
    <source>
        <dbReference type="ARBA" id="ARBA00022598"/>
    </source>
</evidence>
<keyword evidence="3" id="KW-0547">Nucleotide-binding</keyword>
<feature type="region of interest" description="Disordered" evidence="5">
    <location>
        <begin position="617"/>
        <end position="638"/>
    </location>
</feature>
<dbReference type="InterPro" id="IPR020845">
    <property type="entry name" value="AMP-binding_CS"/>
</dbReference>
<dbReference type="RefSeq" id="WP_129069171.1">
    <property type="nucleotide sequence ID" value="NZ_RDFA01000004.1"/>
</dbReference>
<evidence type="ECO:0000256" key="5">
    <source>
        <dbReference type="SAM" id="MobiDB-lite"/>
    </source>
</evidence>
<evidence type="ECO:0000259" key="7">
    <source>
        <dbReference type="Pfam" id="PF13193"/>
    </source>
</evidence>
<evidence type="ECO:0000313" key="9">
    <source>
        <dbReference type="Proteomes" id="UP000289691"/>
    </source>
</evidence>
<name>A0A498KTV4_9EURY</name>
<evidence type="ECO:0000313" key="8">
    <source>
        <dbReference type="EMBL" id="RXK48330.1"/>
    </source>
</evidence>
<dbReference type="Pfam" id="PF13193">
    <property type="entry name" value="AMP-binding_C"/>
    <property type="match status" value="1"/>
</dbReference>
<dbReference type="Proteomes" id="UP000289691">
    <property type="component" value="Unassembled WGS sequence"/>
</dbReference>
<dbReference type="GO" id="GO:0006085">
    <property type="term" value="P:acetyl-CoA biosynthetic process"/>
    <property type="evidence" value="ECO:0007669"/>
    <property type="project" value="TreeGrafter"/>
</dbReference>
<evidence type="ECO:0000256" key="3">
    <source>
        <dbReference type="ARBA" id="ARBA00022741"/>
    </source>
</evidence>
<keyword evidence="4" id="KW-0067">ATP-binding</keyword>
<sequence length="706" mass="78326">MASESLADLDEIIHEPSREFVESTNVWEFMQTYDIDDYEELIERTTTAIDDVPESGVDWFWDELVDYLGIEFYEEYDTVRDDSGARRAPDNASGETASHGGPQFTDWYPGGEINVAHNVVDRHAASDAERRNKVATIWEGEDGEIREVTFHELHRQANQVANALEERGIGTGDTVGLYMPMVPEVVSILYGCFKIGAIAVPIFSGFGVDATATRIEDPECSVLVTGDGFLRRGDPVTLKETADEAIAQADTDVESVLVYDRLGASDPDTDLSIPMTDGRDEWWDEAVATQSDDYDTKSLPSDQESMLLYSSGTTGKPKGIVHTHAGVQTQCAKELYFGFDLKPADRFFWVSDIGWMMGPWTLIGNHTFGGTIFMYEGAPDHPEPDRFWEMIDRHDLTQFGISPTAIRALRKQGDEWVEGHDLSSLRLLGSTGEPWDPESWQWFHETVGGGDTPIINISGGTEICGCFLMPMPINDLKPCTLGGPGLGMDVDIVDSDGESIEDTHERGYLVARDSCPSMTKSLWSGDERYLQEYWSTWDDTWDHGDWAQKDEDGFWFLHGRADDALNVAGRKVGPAEVEGAAMDHDAVNQAAAIGADDDTTGTAVVLYVIVEDSWDDRDESQESRAAEPRDGVEASDDLREEVREQVGAELGKPFRPREVLFVEDFPKTQSGKIIRRAVEATYEGEDLGDLSSIENPAALEAIEDAR</sequence>
<dbReference type="InterPro" id="IPR045851">
    <property type="entry name" value="AMP-bd_C_sf"/>
</dbReference>
<feature type="domain" description="AMP-dependent synthetase/ligase" evidence="6">
    <location>
        <begin position="128"/>
        <end position="514"/>
    </location>
</feature>
<protein>
    <recommendedName>
        <fullName evidence="1">acetate--CoA ligase</fullName>
        <ecNumber evidence="1">6.2.1.1</ecNumber>
    </recommendedName>
</protein>
<comment type="caution">
    <text evidence="8">The sequence shown here is derived from an EMBL/GenBank/DDBJ whole genome shotgun (WGS) entry which is preliminary data.</text>
</comment>
<dbReference type="Pfam" id="PF00501">
    <property type="entry name" value="AMP-binding"/>
    <property type="match status" value="1"/>
</dbReference>
<dbReference type="InterPro" id="IPR025110">
    <property type="entry name" value="AMP-bd_C"/>
</dbReference>
<dbReference type="EMBL" id="RDFA01000004">
    <property type="protein sequence ID" value="RXK48330.1"/>
    <property type="molecule type" value="Genomic_DNA"/>
</dbReference>
<dbReference type="Gene3D" id="3.40.50.12780">
    <property type="entry name" value="N-terminal domain of ligase-like"/>
    <property type="match status" value="1"/>
</dbReference>
<evidence type="ECO:0000259" key="6">
    <source>
        <dbReference type="Pfam" id="PF00501"/>
    </source>
</evidence>
<gene>
    <name evidence="8" type="ORF">EAF64_11660</name>
</gene>
<evidence type="ECO:0000256" key="1">
    <source>
        <dbReference type="ARBA" id="ARBA00013275"/>
    </source>
</evidence>